<feature type="region of interest" description="Disordered" evidence="1">
    <location>
        <begin position="1"/>
        <end position="25"/>
    </location>
</feature>
<dbReference type="AlphaFoldDB" id="E6SBS8"/>
<gene>
    <name evidence="2" type="ordered locus">Intca_1926</name>
</gene>
<sequence length="134" mass="14808">MATWVRGGDNGRMAAVTPPGWPEGVPPAHTPGWQDRAVLWLLDQCPPDYRAYTGWRKHPIALAWLTGRHLEGQVGAMRQAWREARVEIGPHVPADALDEILGQIEAEGIRLLAASRSARLLHEALQGKVFAPRL</sequence>
<dbReference type="EMBL" id="CP002343">
    <property type="protein sequence ID" value="ADU48437.1"/>
    <property type="molecule type" value="Genomic_DNA"/>
</dbReference>
<keyword evidence="3" id="KW-1185">Reference proteome</keyword>
<organism evidence="2 3">
    <name type="scientific">Intrasporangium calvum (strain ATCC 23552 / DSM 43043 / JCM 3097 / NBRC 12989 / NCIMB 10167 / NRRL B-3866 / 7 KIP)</name>
    <dbReference type="NCBI Taxonomy" id="710696"/>
    <lineage>
        <taxon>Bacteria</taxon>
        <taxon>Bacillati</taxon>
        <taxon>Actinomycetota</taxon>
        <taxon>Actinomycetes</taxon>
        <taxon>Micrococcales</taxon>
        <taxon>Intrasporangiaceae</taxon>
        <taxon>Intrasporangium</taxon>
    </lineage>
</organism>
<dbReference type="Proteomes" id="UP000008914">
    <property type="component" value="Chromosome"/>
</dbReference>
<protein>
    <submittedName>
        <fullName evidence="2">Uncharacterized protein</fullName>
    </submittedName>
</protein>
<evidence type="ECO:0000313" key="2">
    <source>
        <dbReference type="EMBL" id="ADU48437.1"/>
    </source>
</evidence>
<accession>E6SBS8</accession>
<dbReference type="STRING" id="710696.Intca_1926"/>
<evidence type="ECO:0000256" key="1">
    <source>
        <dbReference type="SAM" id="MobiDB-lite"/>
    </source>
</evidence>
<dbReference type="eggNOG" id="ENOG50332RT">
    <property type="taxonomic scope" value="Bacteria"/>
</dbReference>
<evidence type="ECO:0000313" key="3">
    <source>
        <dbReference type="Proteomes" id="UP000008914"/>
    </source>
</evidence>
<proteinExistence type="predicted"/>
<name>E6SBS8_INTC7</name>
<dbReference type="KEGG" id="ica:Intca_1926"/>
<dbReference type="HOGENOM" id="CLU_148082_0_0_11"/>
<reference evidence="2 3" key="1">
    <citation type="journal article" date="2010" name="Stand. Genomic Sci.">
        <title>Complete genome sequence of Intrasporangium calvum type strain (7 KIP).</title>
        <authorList>
            <person name="Del Rio T.G."/>
            <person name="Chertkov O."/>
            <person name="Yasawong M."/>
            <person name="Lucas S."/>
            <person name="Deshpande S."/>
            <person name="Cheng J.F."/>
            <person name="Detter C."/>
            <person name="Tapia R."/>
            <person name="Han C."/>
            <person name="Goodwin L."/>
            <person name="Pitluck S."/>
            <person name="Liolios K."/>
            <person name="Ivanova N."/>
            <person name="Mavromatis K."/>
            <person name="Pati A."/>
            <person name="Chen A."/>
            <person name="Palaniappan K."/>
            <person name="Land M."/>
            <person name="Hauser L."/>
            <person name="Chang Y.J."/>
            <person name="Jeffries C.D."/>
            <person name="Rohde M."/>
            <person name="Pukall R."/>
            <person name="Sikorski J."/>
            <person name="Goker M."/>
            <person name="Woyke T."/>
            <person name="Bristow J."/>
            <person name="Eisen J.A."/>
            <person name="Markowitz V."/>
            <person name="Hugenholtz P."/>
            <person name="Kyrpides N.C."/>
            <person name="Klenk H.P."/>
            <person name="Lapidus A."/>
        </authorList>
    </citation>
    <scope>NUCLEOTIDE SEQUENCE [LARGE SCALE GENOMIC DNA]</scope>
    <source>
        <strain evidence="3">ATCC 23552 / DSM 43043 / JCM 3097 / NBRC 12989 / 7 KIP</strain>
    </source>
</reference>